<name>A0A1H6DK96_9ACTN</name>
<feature type="region of interest" description="Disordered" evidence="1">
    <location>
        <begin position="1"/>
        <end position="41"/>
    </location>
</feature>
<feature type="compositionally biased region" description="Acidic residues" evidence="1">
    <location>
        <begin position="31"/>
        <end position="41"/>
    </location>
</feature>
<reference evidence="3" key="1">
    <citation type="submission" date="2016-10" db="EMBL/GenBank/DDBJ databases">
        <authorList>
            <person name="Varghese N."/>
            <person name="Submissions S."/>
        </authorList>
    </citation>
    <scope>NUCLEOTIDE SEQUENCE [LARGE SCALE GENOMIC DNA]</scope>
    <source>
        <strain evidence="3">DSM 43163</strain>
    </source>
</reference>
<dbReference type="RefSeq" id="WP_268817552.1">
    <property type="nucleotide sequence ID" value="NZ_FNVO01000018.1"/>
</dbReference>
<accession>A0A1H6DK96</accession>
<evidence type="ECO:0000256" key="1">
    <source>
        <dbReference type="SAM" id="MobiDB-lite"/>
    </source>
</evidence>
<sequence>MRVVQRIADDGRPAAHRTGSPVSGPGRAPDAEEADEVGVHG</sequence>
<dbReference type="EMBL" id="FNVO01000018">
    <property type="protein sequence ID" value="SEG85529.1"/>
    <property type="molecule type" value="Genomic_DNA"/>
</dbReference>
<organism evidence="2 3">
    <name type="scientific">Thermomonospora echinospora</name>
    <dbReference type="NCBI Taxonomy" id="1992"/>
    <lineage>
        <taxon>Bacteria</taxon>
        <taxon>Bacillati</taxon>
        <taxon>Actinomycetota</taxon>
        <taxon>Actinomycetes</taxon>
        <taxon>Streptosporangiales</taxon>
        <taxon>Thermomonosporaceae</taxon>
        <taxon>Thermomonospora</taxon>
    </lineage>
</organism>
<evidence type="ECO:0000313" key="3">
    <source>
        <dbReference type="Proteomes" id="UP000236723"/>
    </source>
</evidence>
<gene>
    <name evidence="2" type="ORF">SAMN04489712_11825</name>
</gene>
<dbReference type="AlphaFoldDB" id="A0A1H6DK96"/>
<dbReference type="Proteomes" id="UP000236723">
    <property type="component" value="Unassembled WGS sequence"/>
</dbReference>
<evidence type="ECO:0000313" key="2">
    <source>
        <dbReference type="EMBL" id="SEG85529.1"/>
    </source>
</evidence>
<keyword evidence="3" id="KW-1185">Reference proteome</keyword>
<proteinExistence type="predicted"/>
<protein>
    <submittedName>
        <fullName evidence="2">Uncharacterized protein</fullName>
    </submittedName>
</protein>